<keyword evidence="2" id="KW-0325">Glycoprotein</keyword>
<dbReference type="OrthoDB" id="206201at2759"/>
<feature type="domain" description="PA" evidence="3">
    <location>
        <begin position="95"/>
        <end position="151"/>
    </location>
</feature>
<protein>
    <recommendedName>
        <fullName evidence="3">PA domain-containing protein</fullName>
    </recommendedName>
</protein>
<dbReference type="EMBL" id="OA882252">
    <property type="protein sequence ID" value="CAD7274162.1"/>
    <property type="molecule type" value="Genomic_DNA"/>
</dbReference>
<dbReference type="PANTHER" id="PTHR22702:SF1">
    <property type="entry name" value="PROTEASE-ASSOCIATED DOMAIN-CONTAINING PROTEIN 1"/>
    <property type="match status" value="1"/>
</dbReference>
<organism evidence="4">
    <name type="scientific">Notodromas monacha</name>
    <dbReference type="NCBI Taxonomy" id="399045"/>
    <lineage>
        <taxon>Eukaryota</taxon>
        <taxon>Metazoa</taxon>
        <taxon>Ecdysozoa</taxon>
        <taxon>Arthropoda</taxon>
        <taxon>Crustacea</taxon>
        <taxon>Oligostraca</taxon>
        <taxon>Ostracoda</taxon>
        <taxon>Podocopa</taxon>
        <taxon>Podocopida</taxon>
        <taxon>Cypridocopina</taxon>
        <taxon>Cypridoidea</taxon>
        <taxon>Cyprididae</taxon>
        <taxon>Notodromas</taxon>
    </lineage>
</organism>
<dbReference type="PANTHER" id="PTHR22702">
    <property type="entry name" value="PROTEASE-ASSOCIATED DOMAIN-CONTAINING PROTEIN"/>
    <property type="match status" value="1"/>
</dbReference>
<keyword evidence="1" id="KW-0732">Signal</keyword>
<dbReference type="EMBL" id="CAJPEX010000215">
    <property type="protein sequence ID" value="CAG0914314.1"/>
    <property type="molecule type" value="Genomic_DNA"/>
</dbReference>
<gene>
    <name evidence="4" type="ORF">NMOB1V02_LOCUS2014</name>
</gene>
<evidence type="ECO:0000256" key="1">
    <source>
        <dbReference type="ARBA" id="ARBA00022729"/>
    </source>
</evidence>
<dbReference type="SUPFAM" id="SSF52025">
    <property type="entry name" value="PA domain"/>
    <property type="match status" value="1"/>
</dbReference>
<name>A0A7R9GAS8_9CRUS</name>
<dbReference type="Pfam" id="PF02225">
    <property type="entry name" value="PA"/>
    <property type="match status" value="1"/>
</dbReference>
<keyword evidence="5" id="KW-1185">Reference proteome</keyword>
<reference evidence="4" key="1">
    <citation type="submission" date="2020-11" db="EMBL/GenBank/DDBJ databases">
        <authorList>
            <person name="Tran Van P."/>
        </authorList>
    </citation>
    <scope>NUCLEOTIDE SEQUENCE</scope>
</reference>
<sequence>MVRVLKSESISPCGAFVVCAILHGVAFADFRLDVNDGASIHDMTYGDVFFEIVYPESIQYTFRLRPAKDFGIPFVSQLNFEKYSLSRIGNSLPRDCSFLSKAIQAERAGALGVIIMDDNAEDDDIFIDMVDDGTSRDVNIPAGFLLGRNGFAILRELDKLRLPYALVNIPVNMTLSPGKLLKQTPWVIWS</sequence>
<dbReference type="AlphaFoldDB" id="A0A7R9GAS8"/>
<proteinExistence type="predicted"/>
<evidence type="ECO:0000313" key="4">
    <source>
        <dbReference type="EMBL" id="CAD7274162.1"/>
    </source>
</evidence>
<evidence type="ECO:0000256" key="2">
    <source>
        <dbReference type="ARBA" id="ARBA00023180"/>
    </source>
</evidence>
<dbReference type="Proteomes" id="UP000678499">
    <property type="component" value="Unassembled WGS sequence"/>
</dbReference>
<dbReference type="Gene3D" id="3.50.30.30">
    <property type="match status" value="1"/>
</dbReference>
<dbReference type="InterPro" id="IPR003137">
    <property type="entry name" value="PA_domain"/>
</dbReference>
<accession>A0A7R9GAS8</accession>
<dbReference type="InterPro" id="IPR046450">
    <property type="entry name" value="PA_dom_sf"/>
</dbReference>
<evidence type="ECO:0000313" key="5">
    <source>
        <dbReference type="Proteomes" id="UP000678499"/>
    </source>
</evidence>
<evidence type="ECO:0000259" key="3">
    <source>
        <dbReference type="Pfam" id="PF02225"/>
    </source>
</evidence>